<reference evidence="1" key="1">
    <citation type="submission" date="2014-09" db="EMBL/GenBank/DDBJ databases">
        <authorList>
            <person name="Magalhaes I.L.F."/>
            <person name="Oliveira U."/>
            <person name="Santos F.R."/>
            <person name="Vidigal T.H.D.A."/>
            <person name="Brescovit A.D."/>
            <person name="Santos A.J."/>
        </authorList>
    </citation>
    <scope>NUCLEOTIDE SEQUENCE</scope>
    <source>
        <tissue evidence="1">Shoot tissue taken approximately 20 cm above the soil surface</tissue>
    </source>
</reference>
<protein>
    <submittedName>
        <fullName evidence="1">Uncharacterized protein</fullName>
    </submittedName>
</protein>
<accession>A0A0A8YEE1</accession>
<dbReference type="AlphaFoldDB" id="A0A0A8YEE1"/>
<reference evidence="1" key="2">
    <citation type="journal article" date="2015" name="Data Brief">
        <title>Shoot transcriptome of the giant reed, Arundo donax.</title>
        <authorList>
            <person name="Barrero R.A."/>
            <person name="Guerrero F.D."/>
            <person name="Moolhuijzen P."/>
            <person name="Goolsby J.A."/>
            <person name="Tidwell J."/>
            <person name="Bellgard S.E."/>
            <person name="Bellgard M.I."/>
        </authorList>
    </citation>
    <scope>NUCLEOTIDE SEQUENCE</scope>
    <source>
        <tissue evidence="1">Shoot tissue taken approximately 20 cm above the soil surface</tissue>
    </source>
</reference>
<organism evidence="1">
    <name type="scientific">Arundo donax</name>
    <name type="common">Giant reed</name>
    <name type="synonym">Donax arundinaceus</name>
    <dbReference type="NCBI Taxonomy" id="35708"/>
    <lineage>
        <taxon>Eukaryota</taxon>
        <taxon>Viridiplantae</taxon>
        <taxon>Streptophyta</taxon>
        <taxon>Embryophyta</taxon>
        <taxon>Tracheophyta</taxon>
        <taxon>Spermatophyta</taxon>
        <taxon>Magnoliopsida</taxon>
        <taxon>Liliopsida</taxon>
        <taxon>Poales</taxon>
        <taxon>Poaceae</taxon>
        <taxon>PACMAD clade</taxon>
        <taxon>Arundinoideae</taxon>
        <taxon>Arundineae</taxon>
        <taxon>Arundo</taxon>
    </lineage>
</organism>
<sequence>MPNSINHLYTIIKQHQCMYASLVTYHTPPPHRMNIVLSTSYLSVRCNRRQKNIYKMT</sequence>
<name>A0A0A8YEE1_ARUDO</name>
<proteinExistence type="predicted"/>
<evidence type="ECO:0000313" key="1">
    <source>
        <dbReference type="EMBL" id="JAD24451.1"/>
    </source>
</evidence>
<dbReference type="EMBL" id="GBRH01273444">
    <property type="protein sequence ID" value="JAD24451.1"/>
    <property type="molecule type" value="Transcribed_RNA"/>
</dbReference>